<name>A0A9P5N0C6_9AGAM</name>
<evidence type="ECO:0000313" key="1">
    <source>
        <dbReference type="EMBL" id="KAF8483297.1"/>
    </source>
</evidence>
<dbReference type="Proteomes" id="UP000759537">
    <property type="component" value="Unassembled WGS sequence"/>
</dbReference>
<dbReference type="OrthoDB" id="3255642at2759"/>
<evidence type="ECO:0000313" key="2">
    <source>
        <dbReference type="Proteomes" id="UP000759537"/>
    </source>
</evidence>
<reference evidence="1" key="1">
    <citation type="submission" date="2019-10" db="EMBL/GenBank/DDBJ databases">
        <authorList>
            <consortium name="DOE Joint Genome Institute"/>
            <person name="Kuo A."/>
            <person name="Miyauchi S."/>
            <person name="Kiss E."/>
            <person name="Drula E."/>
            <person name="Kohler A."/>
            <person name="Sanchez-Garcia M."/>
            <person name="Andreopoulos B."/>
            <person name="Barry K.W."/>
            <person name="Bonito G."/>
            <person name="Buee M."/>
            <person name="Carver A."/>
            <person name="Chen C."/>
            <person name="Cichocki N."/>
            <person name="Clum A."/>
            <person name="Culley D."/>
            <person name="Crous P.W."/>
            <person name="Fauchery L."/>
            <person name="Girlanda M."/>
            <person name="Hayes R."/>
            <person name="Keri Z."/>
            <person name="LaButti K."/>
            <person name="Lipzen A."/>
            <person name="Lombard V."/>
            <person name="Magnuson J."/>
            <person name="Maillard F."/>
            <person name="Morin E."/>
            <person name="Murat C."/>
            <person name="Nolan M."/>
            <person name="Ohm R."/>
            <person name="Pangilinan J."/>
            <person name="Pereira M."/>
            <person name="Perotto S."/>
            <person name="Peter M."/>
            <person name="Riley R."/>
            <person name="Sitrit Y."/>
            <person name="Stielow B."/>
            <person name="Szollosi G."/>
            <person name="Zifcakova L."/>
            <person name="Stursova M."/>
            <person name="Spatafora J.W."/>
            <person name="Tedersoo L."/>
            <person name="Vaario L.-M."/>
            <person name="Yamada A."/>
            <person name="Yan M."/>
            <person name="Wang P."/>
            <person name="Xu J."/>
            <person name="Bruns T."/>
            <person name="Baldrian P."/>
            <person name="Vilgalys R."/>
            <person name="Henrissat B."/>
            <person name="Grigoriev I.V."/>
            <person name="Hibbett D."/>
            <person name="Nagy L.G."/>
            <person name="Martin F.M."/>
        </authorList>
    </citation>
    <scope>NUCLEOTIDE SEQUENCE</scope>
    <source>
        <strain evidence="1">Prilba</strain>
    </source>
</reference>
<accession>A0A9P5N0C6</accession>
<comment type="caution">
    <text evidence="1">The sequence shown here is derived from an EMBL/GenBank/DDBJ whole genome shotgun (WGS) entry which is preliminary data.</text>
</comment>
<dbReference type="EMBL" id="WHVB01000004">
    <property type="protein sequence ID" value="KAF8483297.1"/>
    <property type="molecule type" value="Genomic_DNA"/>
</dbReference>
<gene>
    <name evidence="1" type="ORF">DFH94DRAFT_720731</name>
</gene>
<keyword evidence="2" id="KW-1185">Reference proteome</keyword>
<reference evidence="1" key="2">
    <citation type="journal article" date="2020" name="Nat. Commun.">
        <title>Large-scale genome sequencing of mycorrhizal fungi provides insights into the early evolution of symbiotic traits.</title>
        <authorList>
            <person name="Miyauchi S."/>
            <person name="Kiss E."/>
            <person name="Kuo A."/>
            <person name="Drula E."/>
            <person name="Kohler A."/>
            <person name="Sanchez-Garcia M."/>
            <person name="Morin E."/>
            <person name="Andreopoulos B."/>
            <person name="Barry K.W."/>
            <person name="Bonito G."/>
            <person name="Buee M."/>
            <person name="Carver A."/>
            <person name="Chen C."/>
            <person name="Cichocki N."/>
            <person name="Clum A."/>
            <person name="Culley D."/>
            <person name="Crous P.W."/>
            <person name="Fauchery L."/>
            <person name="Girlanda M."/>
            <person name="Hayes R.D."/>
            <person name="Keri Z."/>
            <person name="LaButti K."/>
            <person name="Lipzen A."/>
            <person name="Lombard V."/>
            <person name="Magnuson J."/>
            <person name="Maillard F."/>
            <person name="Murat C."/>
            <person name="Nolan M."/>
            <person name="Ohm R.A."/>
            <person name="Pangilinan J."/>
            <person name="Pereira M.F."/>
            <person name="Perotto S."/>
            <person name="Peter M."/>
            <person name="Pfister S."/>
            <person name="Riley R."/>
            <person name="Sitrit Y."/>
            <person name="Stielow J.B."/>
            <person name="Szollosi G."/>
            <person name="Zifcakova L."/>
            <person name="Stursova M."/>
            <person name="Spatafora J.W."/>
            <person name="Tedersoo L."/>
            <person name="Vaario L.M."/>
            <person name="Yamada A."/>
            <person name="Yan M."/>
            <person name="Wang P."/>
            <person name="Xu J."/>
            <person name="Bruns T."/>
            <person name="Baldrian P."/>
            <person name="Vilgalys R."/>
            <person name="Dunand C."/>
            <person name="Henrissat B."/>
            <person name="Grigoriev I.V."/>
            <person name="Hibbett D."/>
            <person name="Nagy L.G."/>
            <person name="Martin F.M."/>
        </authorList>
    </citation>
    <scope>NUCLEOTIDE SEQUENCE</scope>
    <source>
        <strain evidence="1">Prilba</strain>
    </source>
</reference>
<sequence length="335" mass="37698">MIMTTQMITLTMERVMTLMSWGLVVAAAAAAAIHLVVDLNTSRDFCIPTWNCLCLHSSGIARSHLNVTFSVQHTSHHYDQLIQMLLFTFPILLLASPISVLACEGECIIRITDAWLGNYTSLIDTVFQYIAQQISRDLLPAGGHHDSLQYLYPITSAYKDSSYDGMRTAIFPNYFHGKCQRDGIDPPGCPNPDCPVVCGTPGSLVHFFPTLRFIAYNYTRGTLQRLCSPGNDAYERTERSIVQAAAGPRGREGERRRVPWFEYAVTRARGELSDGRIFSYTRKREEGVKKRFEKIMRQAPNLLEQACGGHPSEDETALPKCSWEKTMKAYILTFP</sequence>
<dbReference type="AlphaFoldDB" id="A0A9P5N0C6"/>
<organism evidence="1 2">
    <name type="scientific">Russula ochroleuca</name>
    <dbReference type="NCBI Taxonomy" id="152965"/>
    <lineage>
        <taxon>Eukaryota</taxon>
        <taxon>Fungi</taxon>
        <taxon>Dikarya</taxon>
        <taxon>Basidiomycota</taxon>
        <taxon>Agaricomycotina</taxon>
        <taxon>Agaricomycetes</taxon>
        <taxon>Russulales</taxon>
        <taxon>Russulaceae</taxon>
        <taxon>Russula</taxon>
    </lineage>
</organism>
<proteinExistence type="predicted"/>
<protein>
    <submittedName>
        <fullName evidence="1">Uncharacterized protein</fullName>
    </submittedName>
</protein>